<dbReference type="InterPro" id="IPR009057">
    <property type="entry name" value="Homeodomain-like_sf"/>
</dbReference>
<organism evidence="10 11">
    <name type="scientific">Abrus precatorius</name>
    <name type="common">Indian licorice</name>
    <name type="synonym">Glycine abrus</name>
    <dbReference type="NCBI Taxonomy" id="3816"/>
    <lineage>
        <taxon>Eukaryota</taxon>
        <taxon>Viridiplantae</taxon>
        <taxon>Streptophyta</taxon>
        <taxon>Embryophyta</taxon>
        <taxon>Tracheophyta</taxon>
        <taxon>Spermatophyta</taxon>
        <taxon>Magnoliopsida</taxon>
        <taxon>eudicotyledons</taxon>
        <taxon>Gunneridae</taxon>
        <taxon>Pentapetalae</taxon>
        <taxon>rosids</taxon>
        <taxon>fabids</taxon>
        <taxon>Fabales</taxon>
        <taxon>Fabaceae</taxon>
        <taxon>Papilionoideae</taxon>
        <taxon>50 kb inversion clade</taxon>
        <taxon>NPAAA clade</taxon>
        <taxon>indigoferoid/millettioid clade</taxon>
        <taxon>Abreae</taxon>
        <taxon>Abrus</taxon>
    </lineage>
</organism>
<evidence type="ECO:0000313" key="12">
    <source>
        <dbReference type="RefSeq" id="XP_027361604.1"/>
    </source>
</evidence>
<feature type="domain" description="HTH myb-type" evidence="9">
    <location>
        <begin position="90"/>
        <end position="145"/>
    </location>
</feature>
<sequence>MLEVKKELKDFNADSPHLSSSKCNSDTSLPESTPVTGKIKAQARRWTEEEDNLLIETVKKHHGRSWKKIAAYLPGRTDVQCLHRWQKVLNPDLVKGSWTKEEDDCLVELVRKHGVKRWSVIAKYLPGRIGKQCRERWHNHLDPAIKKDAWTEEEELTLAYYHQIYGSKWAEIARILPGRTDNAIKNHWNCSMKKKLDASPLRCDINVATSSFCASRIKPTPKVEDQSFNRIVSLDQSHWSKHSVDYFSTKLILQNAAREECCYENGCFEGITPIASRQGGESRLDNLPNEILTGTCYEDHVNAANPTCIIKNMDSFLENSLDMLATNLSCFPLASAVTYSAYKSPKRQKVSFSDAEFIVGDESDSPRLSYSKTINREKKCQSVRRSYNEINSMPHDSDGMRGEYAYFPAELPPGEDLAPPTEFSECLSPKTPMTYADNKSRCSTPPTTLLRSYIGDISPETVLKSLAMTYKNVPSIIRKRTPRKASCCDSDQAPSGMITCTPEAENVIGFDNLTLNQGFMP</sequence>
<evidence type="ECO:0000256" key="1">
    <source>
        <dbReference type="ARBA" id="ARBA00004123"/>
    </source>
</evidence>
<evidence type="ECO:0000259" key="8">
    <source>
        <dbReference type="PROSITE" id="PS50090"/>
    </source>
</evidence>
<keyword evidence="4" id="KW-0238">DNA-binding</keyword>
<feature type="domain" description="Myb-like" evidence="8">
    <location>
        <begin position="38"/>
        <end position="89"/>
    </location>
</feature>
<dbReference type="Proteomes" id="UP000694853">
    <property type="component" value="Unplaced"/>
</dbReference>
<dbReference type="RefSeq" id="XP_027361605.1">
    <property type="nucleotide sequence ID" value="XM_027505804.1"/>
</dbReference>
<dbReference type="GO" id="GO:0000978">
    <property type="term" value="F:RNA polymerase II cis-regulatory region sequence-specific DNA binding"/>
    <property type="evidence" value="ECO:0007669"/>
    <property type="project" value="TreeGrafter"/>
</dbReference>
<feature type="domain" description="HTH myb-type" evidence="9">
    <location>
        <begin position="44"/>
        <end position="89"/>
    </location>
</feature>
<dbReference type="GO" id="GO:0005634">
    <property type="term" value="C:nucleus"/>
    <property type="evidence" value="ECO:0007669"/>
    <property type="project" value="UniProtKB-SubCell"/>
</dbReference>
<dbReference type="PANTHER" id="PTHR45614">
    <property type="entry name" value="MYB PROTEIN-RELATED"/>
    <property type="match status" value="1"/>
</dbReference>
<feature type="domain" description="HTH myb-type" evidence="9">
    <location>
        <begin position="146"/>
        <end position="196"/>
    </location>
</feature>
<comment type="subcellular location">
    <subcellularLocation>
        <location evidence="1">Nucleus</location>
    </subcellularLocation>
</comment>
<evidence type="ECO:0000256" key="6">
    <source>
        <dbReference type="ARBA" id="ARBA00023242"/>
    </source>
</evidence>
<dbReference type="Gene3D" id="1.10.10.60">
    <property type="entry name" value="Homeodomain-like"/>
    <property type="match status" value="3"/>
</dbReference>
<dbReference type="FunFam" id="1.10.10.60:FF:000016">
    <property type="entry name" value="Transcriptional activator Myb isoform A"/>
    <property type="match status" value="1"/>
</dbReference>
<dbReference type="FunFam" id="1.10.10.60:FF:000010">
    <property type="entry name" value="Transcriptional activator Myb isoform A"/>
    <property type="match status" value="1"/>
</dbReference>
<keyword evidence="10" id="KW-1185">Reference proteome</keyword>
<evidence type="ECO:0000256" key="4">
    <source>
        <dbReference type="ARBA" id="ARBA00023125"/>
    </source>
</evidence>
<evidence type="ECO:0000313" key="10">
    <source>
        <dbReference type="Proteomes" id="UP000694853"/>
    </source>
</evidence>
<evidence type="ECO:0000313" key="13">
    <source>
        <dbReference type="RefSeq" id="XP_027361605.1"/>
    </source>
</evidence>
<dbReference type="InterPro" id="IPR017930">
    <property type="entry name" value="Myb_dom"/>
</dbReference>
<dbReference type="InterPro" id="IPR001005">
    <property type="entry name" value="SANT/Myb"/>
</dbReference>
<evidence type="ECO:0000256" key="5">
    <source>
        <dbReference type="ARBA" id="ARBA00023163"/>
    </source>
</evidence>
<dbReference type="SUPFAM" id="SSF46689">
    <property type="entry name" value="Homeodomain-like"/>
    <property type="match status" value="2"/>
</dbReference>
<dbReference type="RefSeq" id="XP_027361604.1">
    <property type="nucleotide sequence ID" value="XM_027505803.1"/>
</dbReference>
<proteinExistence type="predicted"/>
<dbReference type="PROSITE" id="PS50090">
    <property type="entry name" value="MYB_LIKE"/>
    <property type="match status" value="3"/>
</dbReference>
<keyword evidence="5" id="KW-0804">Transcription</keyword>
<evidence type="ECO:0000259" key="9">
    <source>
        <dbReference type="PROSITE" id="PS51294"/>
    </source>
</evidence>
<dbReference type="SMART" id="SM00717">
    <property type="entry name" value="SANT"/>
    <property type="match status" value="3"/>
</dbReference>
<dbReference type="KEGG" id="aprc:113869477"/>
<keyword evidence="2" id="KW-0677">Repeat</keyword>
<keyword evidence="6" id="KW-0539">Nucleus</keyword>
<dbReference type="AlphaFoldDB" id="A0A8B8M130"/>
<dbReference type="GO" id="GO:0000981">
    <property type="term" value="F:DNA-binding transcription factor activity, RNA polymerase II-specific"/>
    <property type="evidence" value="ECO:0007669"/>
    <property type="project" value="TreeGrafter"/>
</dbReference>
<reference evidence="11 12" key="2">
    <citation type="submission" date="2025-04" db="UniProtKB">
        <authorList>
            <consortium name="RefSeq"/>
        </authorList>
    </citation>
    <scope>IDENTIFICATION</scope>
    <source>
        <tissue evidence="11 12">Young leaves</tissue>
    </source>
</reference>
<dbReference type="PANTHER" id="PTHR45614:SF252">
    <property type="entry name" value="TRANSCRIPTION FACTOR MYB3R-2-LIKE"/>
    <property type="match status" value="1"/>
</dbReference>
<gene>
    <name evidence="11 12 13" type="primary">LOC113869477</name>
</gene>
<feature type="domain" description="Myb-like" evidence="8">
    <location>
        <begin position="90"/>
        <end position="141"/>
    </location>
</feature>
<dbReference type="OrthoDB" id="2143914at2759"/>
<evidence type="ECO:0000256" key="3">
    <source>
        <dbReference type="ARBA" id="ARBA00023015"/>
    </source>
</evidence>
<dbReference type="InterPro" id="IPR050560">
    <property type="entry name" value="MYB_TF"/>
</dbReference>
<dbReference type="RefSeq" id="XP_027361603.1">
    <property type="nucleotide sequence ID" value="XM_027505802.1"/>
</dbReference>
<accession>A0A8B8M130</accession>
<feature type="compositionally biased region" description="Polar residues" evidence="7">
    <location>
        <begin position="17"/>
        <end position="35"/>
    </location>
</feature>
<protein>
    <submittedName>
        <fullName evidence="11 12">Uncharacterized protein LOC113869477</fullName>
    </submittedName>
</protein>
<dbReference type="Pfam" id="PF00249">
    <property type="entry name" value="Myb_DNA-binding"/>
    <property type="match status" value="3"/>
</dbReference>
<dbReference type="PROSITE" id="PS51294">
    <property type="entry name" value="HTH_MYB"/>
    <property type="match status" value="3"/>
</dbReference>
<evidence type="ECO:0000256" key="2">
    <source>
        <dbReference type="ARBA" id="ARBA00022737"/>
    </source>
</evidence>
<reference evidence="10" key="1">
    <citation type="journal article" date="2019" name="Toxins">
        <title>Detection of Abrin-Like and Prepropulchellin-Like Toxin Genes and Transcripts Using Whole Genome Sequencing and Full-Length Transcript Sequencing of Abrus precatorius.</title>
        <authorList>
            <person name="Hovde B.T."/>
            <person name="Daligault H.E."/>
            <person name="Hanschen E.R."/>
            <person name="Kunde Y.A."/>
            <person name="Johnson M.B."/>
            <person name="Starkenburg S.R."/>
            <person name="Johnson S.L."/>
        </authorList>
    </citation>
    <scope>NUCLEOTIDE SEQUENCE [LARGE SCALE GENOMIC DNA]</scope>
</reference>
<feature type="region of interest" description="Disordered" evidence="7">
    <location>
        <begin position="9"/>
        <end position="38"/>
    </location>
</feature>
<evidence type="ECO:0000256" key="7">
    <source>
        <dbReference type="SAM" id="MobiDB-lite"/>
    </source>
</evidence>
<dbReference type="CDD" id="cd00167">
    <property type="entry name" value="SANT"/>
    <property type="match status" value="3"/>
</dbReference>
<dbReference type="GeneID" id="113869477"/>
<name>A0A8B8M130_ABRPR</name>
<feature type="domain" description="Myb-like" evidence="8">
    <location>
        <begin position="142"/>
        <end position="192"/>
    </location>
</feature>
<evidence type="ECO:0000313" key="11">
    <source>
        <dbReference type="RefSeq" id="XP_027361603.1"/>
    </source>
</evidence>
<keyword evidence="3" id="KW-0805">Transcription regulation</keyword>